<evidence type="ECO:0000256" key="18">
    <source>
        <dbReference type="ARBA" id="ARBA00023136"/>
    </source>
</evidence>
<dbReference type="Pfam" id="PF01336">
    <property type="entry name" value="tRNA_anti-codon"/>
    <property type="match status" value="1"/>
</dbReference>
<evidence type="ECO:0000256" key="2">
    <source>
        <dbReference type="ARBA" id="ARBA00004202"/>
    </source>
</evidence>
<dbReference type="GO" id="GO:0017101">
    <property type="term" value="C:aminoacyl-tRNA synthetase multienzyme complex"/>
    <property type="evidence" value="ECO:0007669"/>
    <property type="project" value="TreeGrafter"/>
</dbReference>
<keyword evidence="14" id="KW-0547">Nucleotide-binding</keyword>
<evidence type="ECO:0000256" key="19">
    <source>
        <dbReference type="ARBA" id="ARBA00023146"/>
    </source>
</evidence>
<feature type="region of interest" description="Disordered" evidence="25">
    <location>
        <begin position="722"/>
        <end position="742"/>
    </location>
</feature>
<proteinExistence type="inferred from homology"/>
<dbReference type="GO" id="GO:0005634">
    <property type="term" value="C:nucleus"/>
    <property type="evidence" value="ECO:0007669"/>
    <property type="project" value="UniProtKB-SubCell"/>
</dbReference>
<dbReference type="Gene3D" id="3.30.930.10">
    <property type="entry name" value="Bira Bifunctional Protein, Domain 2"/>
    <property type="match status" value="1"/>
</dbReference>
<evidence type="ECO:0000256" key="22">
    <source>
        <dbReference type="ARBA" id="ARBA00048573"/>
    </source>
</evidence>
<dbReference type="GO" id="GO:0005524">
    <property type="term" value="F:ATP binding"/>
    <property type="evidence" value="ECO:0007669"/>
    <property type="project" value="UniProtKB-KW"/>
</dbReference>
<evidence type="ECO:0000256" key="6">
    <source>
        <dbReference type="ARBA" id="ARBA00013166"/>
    </source>
</evidence>
<evidence type="ECO:0000256" key="23">
    <source>
        <dbReference type="ARBA" id="ARBA00059215"/>
    </source>
</evidence>
<evidence type="ECO:0000256" key="15">
    <source>
        <dbReference type="ARBA" id="ARBA00022840"/>
    </source>
</evidence>
<dbReference type="EMBL" id="SWJQ01000369">
    <property type="protein sequence ID" value="TRZ15456.1"/>
    <property type="molecule type" value="Genomic_DNA"/>
</dbReference>
<dbReference type="OrthoDB" id="21243at2759"/>
<keyword evidence="15" id="KW-0067">ATP-binding</keyword>
<dbReference type="AlphaFoldDB" id="A0A8K1GB92"/>
<dbReference type="PANTHER" id="PTHR42918:SF9">
    <property type="entry name" value="LYSINE--TRNA LIGASE"/>
    <property type="match status" value="1"/>
</dbReference>
<keyword evidence="8" id="KW-1003">Cell membrane</keyword>
<dbReference type="GO" id="GO:0004000">
    <property type="term" value="F:adenosine deaminase activity"/>
    <property type="evidence" value="ECO:0007669"/>
    <property type="project" value="InterPro"/>
</dbReference>
<dbReference type="SMART" id="SM00552">
    <property type="entry name" value="ADEAMc"/>
    <property type="match status" value="1"/>
</dbReference>
<keyword evidence="18" id="KW-0472">Membrane</keyword>
<keyword evidence="19" id="KW-0030">Aminoacyl-tRNA synthetase</keyword>
<dbReference type="SUPFAM" id="SSF55681">
    <property type="entry name" value="Class II aaRS and biotin synthetases"/>
    <property type="match status" value="1"/>
</dbReference>
<evidence type="ECO:0000256" key="12">
    <source>
        <dbReference type="ARBA" id="ARBA00022598"/>
    </source>
</evidence>
<dbReference type="Proteomes" id="UP000796761">
    <property type="component" value="Unassembled WGS sequence"/>
</dbReference>
<evidence type="ECO:0000256" key="25">
    <source>
        <dbReference type="SAM" id="MobiDB-lite"/>
    </source>
</evidence>
<organism evidence="28 29">
    <name type="scientific">Zosterops borbonicus</name>
    <dbReference type="NCBI Taxonomy" id="364589"/>
    <lineage>
        <taxon>Eukaryota</taxon>
        <taxon>Metazoa</taxon>
        <taxon>Chordata</taxon>
        <taxon>Craniata</taxon>
        <taxon>Vertebrata</taxon>
        <taxon>Euteleostomi</taxon>
        <taxon>Archelosauria</taxon>
        <taxon>Archosauria</taxon>
        <taxon>Dinosauria</taxon>
        <taxon>Saurischia</taxon>
        <taxon>Theropoda</taxon>
        <taxon>Coelurosauria</taxon>
        <taxon>Aves</taxon>
        <taxon>Neognathae</taxon>
        <taxon>Neoaves</taxon>
        <taxon>Telluraves</taxon>
        <taxon>Australaves</taxon>
        <taxon>Passeriformes</taxon>
        <taxon>Sylvioidea</taxon>
        <taxon>Zosteropidae</taxon>
        <taxon>Zosterops</taxon>
    </lineage>
</organism>
<dbReference type="GO" id="GO:0005829">
    <property type="term" value="C:cytosol"/>
    <property type="evidence" value="ECO:0007669"/>
    <property type="project" value="UniProtKB-SubCell"/>
</dbReference>
<keyword evidence="12" id="KW-0436">Ligase</keyword>
<dbReference type="Gene3D" id="2.40.50.140">
    <property type="entry name" value="Nucleic acid-binding proteins"/>
    <property type="match status" value="1"/>
</dbReference>
<dbReference type="InterPro" id="IPR004365">
    <property type="entry name" value="NA-bd_OB_tRNA"/>
</dbReference>
<dbReference type="GO" id="GO:0005886">
    <property type="term" value="C:plasma membrane"/>
    <property type="evidence" value="ECO:0007669"/>
    <property type="project" value="UniProtKB-SubCell"/>
</dbReference>
<dbReference type="GO" id="GO:0006430">
    <property type="term" value="P:lysyl-tRNA aminoacylation"/>
    <property type="evidence" value="ECO:0007669"/>
    <property type="project" value="InterPro"/>
</dbReference>
<evidence type="ECO:0000256" key="14">
    <source>
        <dbReference type="ARBA" id="ARBA00022741"/>
    </source>
</evidence>
<keyword evidence="9" id="KW-0963">Cytoplasm</keyword>
<comment type="caution">
    <text evidence="28">The sequence shown here is derived from an EMBL/GenBank/DDBJ whole genome shotgun (WGS) entry which is preliminary data.</text>
</comment>
<keyword evidence="29" id="KW-1185">Reference proteome</keyword>
<evidence type="ECO:0000256" key="5">
    <source>
        <dbReference type="ARBA" id="ARBA00008226"/>
    </source>
</evidence>
<feature type="compositionally biased region" description="Low complexity" evidence="25">
    <location>
        <begin position="1"/>
        <end position="14"/>
    </location>
</feature>
<dbReference type="EC" id="6.1.1.6" evidence="6 24"/>
<evidence type="ECO:0000256" key="9">
    <source>
        <dbReference type="ARBA" id="ARBA00022490"/>
    </source>
</evidence>
<dbReference type="PANTHER" id="PTHR42918">
    <property type="entry name" value="LYSYL-TRNA SYNTHETASE"/>
    <property type="match status" value="1"/>
</dbReference>
<protein>
    <recommendedName>
        <fullName evidence="7 24">Lysine--tRNA ligase</fullName>
        <ecNumber evidence="6 24">6.1.1.6</ecNumber>
    </recommendedName>
    <alternativeName>
        <fullName evidence="21 24">Lysyl-tRNA synthetase</fullName>
    </alternativeName>
</protein>
<dbReference type="FunFam" id="2.40.50.140:FF:000050">
    <property type="entry name" value="Lysine--tRNA ligase"/>
    <property type="match status" value="1"/>
</dbReference>
<dbReference type="InterPro" id="IPR012340">
    <property type="entry name" value="NA-bd_OB-fold"/>
</dbReference>
<dbReference type="PROSITE" id="PS50862">
    <property type="entry name" value="AA_TRNA_LIGASE_II"/>
    <property type="match status" value="1"/>
</dbReference>
<evidence type="ECO:0000256" key="8">
    <source>
        <dbReference type="ARBA" id="ARBA00022475"/>
    </source>
</evidence>
<dbReference type="GO" id="GO:0005615">
    <property type="term" value="C:extracellular space"/>
    <property type="evidence" value="ECO:0007669"/>
    <property type="project" value="TreeGrafter"/>
</dbReference>
<dbReference type="Pfam" id="PF00152">
    <property type="entry name" value="tRNA-synt_2"/>
    <property type="match status" value="1"/>
</dbReference>
<dbReference type="InterPro" id="IPR004364">
    <property type="entry name" value="Aa-tRNA-synt_II"/>
</dbReference>
<evidence type="ECO:0000256" key="4">
    <source>
        <dbReference type="ARBA" id="ARBA00004613"/>
    </source>
</evidence>
<keyword evidence="16" id="KW-0648">Protein biosynthesis</keyword>
<evidence type="ECO:0000256" key="1">
    <source>
        <dbReference type="ARBA" id="ARBA00004123"/>
    </source>
</evidence>
<dbReference type="NCBIfam" id="NF001756">
    <property type="entry name" value="PRK00484.1"/>
    <property type="match status" value="1"/>
</dbReference>
<sequence>MAAAAREGSAAEIESQISKNELKRRLKAERKTAEKEAKQKEQSEKHSNKPSLTSEDNVAADEESLDPNQYYKIRSHAVQQLKGSNEDPYPHKFHVELSLADFIDKYSHLQPGDHLTGITVRVAGRIHAKRAAGGKLIFYDLRGEGVKLQVMANSSFYKSEEEYFRVNSKLRRGDIIGVEGNPGKTKKGELSIIPYEITLLSPCLHMLPHLHFGLKDKETRYRQRYLDLILNDYVRQKFITRAKIITYLRSFLDELGFLEVETPMMNVIPGGAVAKPFITYHNELDMNLYMRIAPELYHKMLVVGGLDRVYEIGRQFRNEGIDLTHNPEFTTCEFYMAYADYHDLMEITEKLLSGMVKHITGSYKITYHPDGQDGQAYEIDFTPPFRRISMVYDLEKVLGVKFPSTECFETEETRRFFDNLCVERNVECPPPRTTARLLDKLVGEFLEVTCINPTFICDHPQVMSPLAKWHRSLPGLTERFELFVMKKEVCNAYTELNDPFRQRQLFEDQAKAKAAGDDEAMFIDENFCTALEYGLPPTAGWGMGIDRLTMFLTDSNNIKNLRLNQEPCGQLMKLLGYVTCIIGPDFLSRGNQIQTENGLPWQLLSKWNLQPKERLAVVQETCREVVAMGTGTKCIGQNKMRKTGDILNDSHAEIVAKRSFQRYLLHQLWLAASHQQCIFSPGTETGKWKLKPNIIFTFFSSHTPCGDASIFPVSEPENQISKPVTGGHAAGQSAECRSNHNHLCPEDKRKLEKMPSNHVIKRMKTDDGGCFSIIPEDLAVHHESVKQDNTDQKICECSAEMQTANKETGLVRPKVVDVHRTGAKCVPGELDDARIPGLGYHCVGLLRVKPGRGDRTCSMSCSDKLARWNVLGCQGALLMHFLQYPVYMSAIIVGKCPYSQEAMRRAVIERCQHISSLPDGFLTQEVKLLQSDLQFEHSRQAIQEVQTNSRTKLVPCSAAISWSAVPEQPLDVTSDGFRQGTTKKGIGSHQSRSKICKVELFHKFQKLVTSISQEDLPDTLRVKTLKTYWDYKEAALNYQEAWRVLRSQALLGWVKNAKEYLQFT</sequence>
<dbReference type="GO" id="GO:0006396">
    <property type="term" value="P:RNA processing"/>
    <property type="evidence" value="ECO:0007669"/>
    <property type="project" value="InterPro"/>
</dbReference>
<feature type="compositionally biased region" description="Basic and acidic residues" evidence="25">
    <location>
        <begin position="29"/>
        <end position="47"/>
    </location>
</feature>
<keyword evidence="17" id="KW-0007">Acetylation</keyword>
<evidence type="ECO:0000256" key="13">
    <source>
        <dbReference type="ARBA" id="ARBA00022679"/>
    </source>
</evidence>
<keyword evidence="10" id="KW-0964">Secreted</keyword>
<gene>
    <name evidence="28" type="ORF">HGM15179_011703</name>
</gene>
<feature type="region of interest" description="Disordered" evidence="25">
    <location>
        <begin position="1"/>
        <end position="63"/>
    </location>
</feature>
<dbReference type="InterPro" id="IPR045864">
    <property type="entry name" value="aa-tRNA-synth_II/BPL/LPL"/>
</dbReference>
<reference evidence="28" key="1">
    <citation type="submission" date="2019-04" db="EMBL/GenBank/DDBJ databases">
        <title>Genome assembly of Zosterops borbonicus 15179.</title>
        <authorList>
            <person name="Leroy T."/>
            <person name="Anselmetti Y."/>
            <person name="Tilak M.-K."/>
            <person name="Nabholz B."/>
        </authorList>
    </citation>
    <scope>NUCLEOTIDE SEQUENCE</scope>
    <source>
        <strain evidence="28">HGM_15179</strain>
        <tissue evidence="28">Muscle</tissue>
    </source>
</reference>
<dbReference type="FunFam" id="3.30.930.10:FF:000029">
    <property type="entry name" value="Lysine--tRNA ligase"/>
    <property type="match status" value="1"/>
</dbReference>
<dbReference type="GO" id="GO:0004824">
    <property type="term" value="F:lysine-tRNA ligase activity"/>
    <property type="evidence" value="ECO:0007669"/>
    <property type="project" value="UniProtKB-EC"/>
</dbReference>
<evidence type="ECO:0000256" key="17">
    <source>
        <dbReference type="ARBA" id="ARBA00022990"/>
    </source>
</evidence>
<dbReference type="GO" id="GO:0003877">
    <property type="term" value="F:ATP:ADP adenylyltransferase activity"/>
    <property type="evidence" value="ECO:0007669"/>
    <property type="project" value="TreeGrafter"/>
</dbReference>
<keyword evidence="11" id="KW-0597">Phosphoprotein</keyword>
<comment type="similarity">
    <text evidence="5">Belongs to the class-II aminoacyl-tRNA synthetase family.</text>
</comment>
<evidence type="ECO:0000259" key="26">
    <source>
        <dbReference type="PROSITE" id="PS50141"/>
    </source>
</evidence>
<dbReference type="InterPro" id="IPR018149">
    <property type="entry name" value="Lys-tRNA-synth_II_C"/>
</dbReference>
<keyword evidence="13" id="KW-0808">Transferase</keyword>
<name>A0A8K1GB92_9PASS</name>
<evidence type="ECO:0000256" key="20">
    <source>
        <dbReference type="ARBA" id="ARBA00023242"/>
    </source>
</evidence>
<evidence type="ECO:0000256" key="7">
    <source>
        <dbReference type="ARBA" id="ARBA00015745"/>
    </source>
</evidence>
<dbReference type="Pfam" id="PF02137">
    <property type="entry name" value="A_deamin"/>
    <property type="match status" value="1"/>
</dbReference>
<dbReference type="GO" id="GO:0005739">
    <property type="term" value="C:mitochondrion"/>
    <property type="evidence" value="ECO:0007669"/>
    <property type="project" value="TreeGrafter"/>
</dbReference>
<evidence type="ECO:0000313" key="28">
    <source>
        <dbReference type="EMBL" id="TRZ15456.1"/>
    </source>
</evidence>
<dbReference type="CDD" id="cd00775">
    <property type="entry name" value="LysRS_core"/>
    <property type="match status" value="1"/>
</dbReference>
<dbReference type="InterPro" id="IPR044136">
    <property type="entry name" value="Lys-tRNA-ligase_II_N"/>
</dbReference>
<dbReference type="GO" id="GO:0000049">
    <property type="term" value="F:tRNA binding"/>
    <property type="evidence" value="ECO:0007669"/>
    <property type="project" value="TreeGrafter"/>
</dbReference>
<dbReference type="InterPro" id="IPR002466">
    <property type="entry name" value="A_deamin"/>
</dbReference>
<dbReference type="PROSITE" id="PS50141">
    <property type="entry name" value="A_DEAMIN_EDITASE"/>
    <property type="match status" value="1"/>
</dbReference>
<dbReference type="GO" id="GO:0015966">
    <property type="term" value="P:diadenosine tetraphosphate biosynthetic process"/>
    <property type="evidence" value="ECO:0007669"/>
    <property type="project" value="TreeGrafter"/>
</dbReference>
<keyword evidence="20" id="KW-0539">Nucleus</keyword>
<feature type="domain" description="Aminoacyl-transfer RNA synthetases class-II family profile" evidence="27">
    <location>
        <begin position="241"/>
        <end position="567"/>
    </location>
</feature>
<evidence type="ECO:0000256" key="3">
    <source>
        <dbReference type="ARBA" id="ARBA00004514"/>
    </source>
</evidence>
<evidence type="ECO:0000256" key="11">
    <source>
        <dbReference type="ARBA" id="ARBA00022553"/>
    </source>
</evidence>
<dbReference type="InterPro" id="IPR002313">
    <property type="entry name" value="Lys-tRNA-ligase_II"/>
</dbReference>
<accession>A0A8K1GB92</accession>
<dbReference type="GO" id="GO:0043032">
    <property type="term" value="P:positive regulation of macrophage activation"/>
    <property type="evidence" value="ECO:0007669"/>
    <property type="project" value="TreeGrafter"/>
</dbReference>
<dbReference type="InterPro" id="IPR006195">
    <property type="entry name" value="aa-tRNA-synth_II"/>
</dbReference>
<dbReference type="SUPFAM" id="SSF50249">
    <property type="entry name" value="Nucleic acid-binding proteins"/>
    <property type="match status" value="1"/>
</dbReference>
<evidence type="ECO:0000256" key="21">
    <source>
        <dbReference type="ARBA" id="ARBA00030563"/>
    </source>
</evidence>
<dbReference type="PRINTS" id="PR00982">
    <property type="entry name" value="TRNASYNTHLYS"/>
</dbReference>
<comment type="function">
    <text evidence="23">Catalyzes the specific attachment of an amino acid to its cognate tRNA in a 2 step reaction: the amino acid (AA) is first activated by ATP to form AA-AMP and then transferred to the acceptor end of the tRNA. When secreted, acts as a signaling molecule that induces immune response through the activation of monocyte/macrophages. Catalyzes the synthesis of the signaling molecule diadenosine tetraphosphate (Ap4A), and thereby mediates disruption of the complex between HINT1 and MITF and the concomitant activation of MITF transcriptional activity.</text>
</comment>
<comment type="subcellular location">
    <subcellularLocation>
        <location evidence="2">Cell membrane</location>
        <topology evidence="2">Peripheral membrane protein</topology>
    </subcellularLocation>
    <subcellularLocation>
        <location evidence="3">Cytoplasm</location>
        <location evidence="3">Cytosol</location>
    </subcellularLocation>
    <subcellularLocation>
        <location evidence="1">Nucleus</location>
    </subcellularLocation>
    <subcellularLocation>
        <location evidence="4">Secreted</location>
    </subcellularLocation>
</comment>
<comment type="catalytic activity">
    <reaction evidence="22 24">
        <text>tRNA(Lys) + L-lysine + ATP = L-lysyl-tRNA(Lys) + AMP + diphosphate</text>
        <dbReference type="Rhea" id="RHEA:20792"/>
        <dbReference type="Rhea" id="RHEA-COMP:9696"/>
        <dbReference type="Rhea" id="RHEA-COMP:9697"/>
        <dbReference type="ChEBI" id="CHEBI:30616"/>
        <dbReference type="ChEBI" id="CHEBI:32551"/>
        <dbReference type="ChEBI" id="CHEBI:33019"/>
        <dbReference type="ChEBI" id="CHEBI:78442"/>
        <dbReference type="ChEBI" id="CHEBI:78529"/>
        <dbReference type="ChEBI" id="CHEBI:456215"/>
        <dbReference type="EC" id="6.1.1.6"/>
    </reaction>
</comment>
<feature type="domain" description="A to I editase" evidence="26">
    <location>
        <begin position="627"/>
        <end position="1063"/>
    </location>
</feature>
<dbReference type="NCBIfam" id="TIGR00499">
    <property type="entry name" value="lysS_bact"/>
    <property type="match status" value="1"/>
</dbReference>
<evidence type="ECO:0000256" key="24">
    <source>
        <dbReference type="RuleBase" id="RU003748"/>
    </source>
</evidence>
<dbReference type="CDD" id="cd04322">
    <property type="entry name" value="LysRS_N"/>
    <property type="match status" value="1"/>
</dbReference>
<evidence type="ECO:0000259" key="27">
    <source>
        <dbReference type="PROSITE" id="PS50862"/>
    </source>
</evidence>
<evidence type="ECO:0000313" key="29">
    <source>
        <dbReference type="Proteomes" id="UP000796761"/>
    </source>
</evidence>
<evidence type="ECO:0000256" key="16">
    <source>
        <dbReference type="ARBA" id="ARBA00022917"/>
    </source>
</evidence>
<evidence type="ECO:0000256" key="10">
    <source>
        <dbReference type="ARBA" id="ARBA00022525"/>
    </source>
</evidence>
<dbReference type="GO" id="GO:0002276">
    <property type="term" value="P:basophil activation involved in immune response"/>
    <property type="evidence" value="ECO:0007669"/>
    <property type="project" value="TreeGrafter"/>
</dbReference>
<dbReference type="HAMAP" id="MF_00252">
    <property type="entry name" value="Lys_tRNA_synth_class2"/>
    <property type="match status" value="1"/>
</dbReference>